<dbReference type="PROSITE" id="PS00086">
    <property type="entry name" value="CYTOCHROME_P450"/>
    <property type="match status" value="1"/>
</dbReference>
<protein>
    <submittedName>
        <fullName evidence="6">Cytochrome P450 monooxygenase</fullName>
    </submittedName>
</protein>
<dbReference type="InterPro" id="IPR002401">
    <property type="entry name" value="Cyt_P450_E_grp-I"/>
</dbReference>
<evidence type="ECO:0000256" key="5">
    <source>
        <dbReference type="RuleBase" id="RU000461"/>
    </source>
</evidence>
<dbReference type="InterPro" id="IPR050121">
    <property type="entry name" value="Cytochrome_P450_monoxygenase"/>
</dbReference>
<gene>
    <name evidence="6" type="ORF">HDK90DRAFT_481995</name>
</gene>
<sequence>MFATVDSKPHSARKRMLSSIYSKSSVQSSASLQLGVSHILYKRLLPQLASAASASPAAHVDMYKLLSALTMDVVTTYIFSAPLATNFTEDHGARDAFLHWYNCRRSFNVYPQEMPRLTEWLEWLGLRLVPRYVDDANGQIEAMTWNLCEGARTWIESVKTIEEPADVERRRTEGEWPVVYDGLIRALEKEQEKTENKGGKEMDVVLEKGEAPKMPQDDDAIKREVASELLDHLAAGFDTSSITLTYLAHELSLHPSIQARLRTQLRQLSPPMVPGSAPSIPSPKAVDAVPLLHAVMMETLRLHAAIPGPQPRVTPAGGASLGPYANLPAGVRVASQAWSLHRNPDVFPEPDQWRPERWLDANGDLLTADSTDAEGGGERFREMMRWFWAFGSGGRMCIGSHLAVYQMKYIVAAIYSNYETRIMDDAGMAQEDTYTAPPKGERPLMVTFESVE</sequence>
<comment type="caution">
    <text evidence="6">The sequence shown here is derived from an EMBL/GenBank/DDBJ whole genome shotgun (WGS) entry which is preliminary data.</text>
</comment>
<comment type="similarity">
    <text evidence="2 5">Belongs to the cytochrome P450 family.</text>
</comment>
<dbReference type="PRINTS" id="PR00385">
    <property type="entry name" value="P450"/>
</dbReference>
<dbReference type="EMBL" id="JBBWRZ010000004">
    <property type="protein sequence ID" value="KAK8237973.1"/>
    <property type="molecule type" value="Genomic_DNA"/>
</dbReference>
<proteinExistence type="inferred from homology"/>
<dbReference type="Pfam" id="PF00067">
    <property type="entry name" value="p450"/>
    <property type="match status" value="1"/>
</dbReference>
<keyword evidence="7" id="KW-1185">Reference proteome</keyword>
<dbReference type="PRINTS" id="PR00463">
    <property type="entry name" value="EP450I"/>
</dbReference>
<evidence type="ECO:0000256" key="4">
    <source>
        <dbReference type="ARBA" id="ARBA00023004"/>
    </source>
</evidence>
<evidence type="ECO:0000256" key="3">
    <source>
        <dbReference type="ARBA" id="ARBA00022723"/>
    </source>
</evidence>
<dbReference type="PANTHER" id="PTHR24305">
    <property type="entry name" value="CYTOCHROME P450"/>
    <property type="match status" value="1"/>
</dbReference>
<dbReference type="InterPro" id="IPR036396">
    <property type="entry name" value="Cyt_P450_sf"/>
</dbReference>
<evidence type="ECO:0000313" key="6">
    <source>
        <dbReference type="EMBL" id="KAK8237973.1"/>
    </source>
</evidence>
<organism evidence="6 7">
    <name type="scientific">Phyllosticta capitalensis</name>
    <dbReference type="NCBI Taxonomy" id="121624"/>
    <lineage>
        <taxon>Eukaryota</taxon>
        <taxon>Fungi</taxon>
        <taxon>Dikarya</taxon>
        <taxon>Ascomycota</taxon>
        <taxon>Pezizomycotina</taxon>
        <taxon>Dothideomycetes</taxon>
        <taxon>Dothideomycetes incertae sedis</taxon>
        <taxon>Botryosphaeriales</taxon>
        <taxon>Phyllostictaceae</taxon>
        <taxon>Phyllosticta</taxon>
    </lineage>
</organism>
<accession>A0ABR1YSL0</accession>
<keyword evidence="5" id="KW-0349">Heme</keyword>
<dbReference type="Proteomes" id="UP001492380">
    <property type="component" value="Unassembled WGS sequence"/>
</dbReference>
<evidence type="ECO:0000256" key="2">
    <source>
        <dbReference type="ARBA" id="ARBA00010617"/>
    </source>
</evidence>
<dbReference type="SUPFAM" id="SSF48264">
    <property type="entry name" value="Cytochrome P450"/>
    <property type="match status" value="1"/>
</dbReference>
<dbReference type="InterPro" id="IPR001128">
    <property type="entry name" value="Cyt_P450"/>
</dbReference>
<dbReference type="GO" id="GO:0004497">
    <property type="term" value="F:monooxygenase activity"/>
    <property type="evidence" value="ECO:0007669"/>
    <property type="project" value="UniProtKB-KW"/>
</dbReference>
<dbReference type="Gene3D" id="1.10.630.10">
    <property type="entry name" value="Cytochrome P450"/>
    <property type="match status" value="1"/>
</dbReference>
<name>A0ABR1YSL0_9PEZI</name>
<keyword evidence="5 6" id="KW-0503">Monooxygenase</keyword>
<dbReference type="PANTHER" id="PTHR24305:SF166">
    <property type="entry name" value="CYTOCHROME P450 12A4, MITOCHONDRIAL-RELATED"/>
    <property type="match status" value="1"/>
</dbReference>
<evidence type="ECO:0000256" key="1">
    <source>
        <dbReference type="ARBA" id="ARBA00001971"/>
    </source>
</evidence>
<evidence type="ECO:0000313" key="7">
    <source>
        <dbReference type="Proteomes" id="UP001492380"/>
    </source>
</evidence>
<keyword evidence="3 5" id="KW-0479">Metal-binding</keyword>
<reference evidence="6 7" key="1">
    <citation type="submission" date="2024-04" db="EMBL/GenBank/DDBJ databases">
        <title>Phyllosticta paracitricarpa is synonymous to the EU quarantine fungus P. citricarpa based on phylogenomic analyses.</title>
        <authorList>
            <consortium name="Lawrence Berkeley National Laboratory"/>
            <person name="Van Ingen-Buijs V.A."/>
            <person name="Van Westerhoven A.C."/>
            <person name="Haridas S."/>
            <person name="Skiadas P."/>
            <person name="Martin F."/>
            <person name="Groenewald J.Z."/>
            <person name="Crous P.W."/>
            <person name="Seidl M.F."/>
        </authorList>
    </citation>
    <scope>NUCLEOTIDE SEQUENCE [LARGE SCALE GENOMIC DNA]</scope>
    <source>
        <strain evidence="6 7">CBS 123374</strain>
    </source>
</reference>
<keyword evidence="4 5" id="KW-0408">Iron</keyword>
<comment type="cofactor">
    <cofactor evidence="1">
        <name>heme</name>
        <dbReference type="ChEBI" id="CHEBI:30413"/>
    </cofactor>
</comment>
<keyword evidence="5" id="KW-0560">Oxidoreductase</keyword>
<dbReference type="InterPro" id="IPR017972">
    <property type="entry name" value="Cyt_P450_CS"/>
</dbReference>